<evidence type="ECO:0000256" key="8">
    <source>
        <dbReference type="ARBA" id="ARBA00023269"/>
    </source>
</evidence>
<dbReference type="InterPro" id="IPR001951">
    <property type="entry name" value="Histone_H4"/>
</dbReference>
<dbReference type="GO" id="GO:0000786">
    <property type="term" value="C:nucleosome"/>
    <property type="evidence" value="ECO:0007669"/>
    <property type="project" value="UniProtKB-KW"/>
</dbReference>
<name>A0AAN8JIX7_PATCE</name>
<comment type="similarity">
    <text evidence="4">Belongs to the histone H4 family.</text>
</comment>
<keyword evidence="7" id="KW-0539">Nucleus</keyword>
<evidence type="ECO:0000256" key="7">
    <source>
        <dbReference type="ARBA" id="ARBA00023242"/>
    </source>
</evidence>
<comment type="function">
    <text evidence="1">Core component of nucleosome. Nucleosomes wrap and compact DNA into chromatin, limiting DNA accessibility to the cellular machineries which require DNA as a template. Histones thereby play a central role in transcription regulation, DNA repair, DNA replication and chromosomal stability. DNA accessibility is regulated via a complex set of post-translational modifications of histones, also called histone code, and nucleosome remodeling.</text>
</comment>
<dbReference type="GO" id="GO:0046982">
    <property type="term" value="F:protein heterodimerization activity"/>
    <property type="evidence" value="ECO:0007669"/>
    <property type="project" value="InterPro"/>
</dbReference>
<evidence type="ECO:0000256" key="3">
    <source>
        <dbReference type="ARBA" id="ARBA00004286"/>
    </source>
</evidence>
<dbReference type="Gene3D" id="1.10.20.10">
    <property type="entry name" value="Histone, subunit A"/>
    <property type="match status" value="1"/>
</dbReference>
<organism evidence="9 10">
    <name type="scientific">Patella caerulea</name>
    <name type="common">Rayed Mediterranean limpet</name>
    <dbReference type="NCBI Taxonomy" id="87958"/>
    <lineage>
        <taxon>Eukaryota</taxon>
        <taxon>Metazoa</taxon>
        <taxon>Spiralia</taxon>
        <taxon>Lophotrochozoa</taxon>
        <taxon>Mollusca</taxon>
        <taxon>Gastropoda</taxon>
        <taxon>Patellogastropoda</taxon>
        <taxon>Patelloidea</taxon>
        <taxon>Patellidae</taxon>
        <taxon>Patella</taxon>
    </lineage>
</organism>
<keyword evidence="5" id="KW-0158">Chromosome</keyword>
<dbReference type="GO" id="GO:0030527">
    <property type="term" value="F:structural constituent of chromatin"/>
    <property type="evidence" value="ECO:0007669"/>
    <property type="project" value="InterPro"/>
</dbReference>
<comment type="caution">
    <text evidence="9">The sequence shown here is derived from an EMBL/GenBank/DDBJ whole genome shotgun (WGS) entry which is preliminary data.</text>
</comment>
<gene>
    <name evidence="9" type="ORF">SNE40_014926</name>
</gene>
<dbReference type="SUPFAM" id="SSF47113">
    <property type="entry name" value="Histone-fold"/>
    <property type="match status" value="1"/>
</dbReference>
<dbReference type="PANTHER" id="PTHR10484">
    <property type="entry name" value="HISTONE H4"/>
    <property type="match status" value="1"/>
</dbReference>
<comment type="subcellular location">
    <subcellularLocation>
        <location evidence="3">Chromosome</location>
    </subcellularLocation>
    <subcellularLocation>
        <location evidence="2">Nucleus</location>
    </subcellularLocation>
</comment>
<dbReference type="EMBL" id="JAZGQO010000010">
    <property type="protein sequence ID" value="KAK6176673.1"/>
    <property type="molecule type" value="Genomic_DNA"/>
</dbReference>
<evidence type="ECO:0000313" key="10">
    <source>
        <dbReference type="Proteomes" id="UP001347796"/>
    </source>
</evidence>
<evidence type="ECO:0000256" key="1">
    <source>
        <dbReference type="ARBA" id="ARBA00002001"/>
    </source>
</evidence>
<dbReference type="InterPro" id="IPR009072">
    <property type="entry name" value="Histone-fold"/>
</dbReference>
<reference evidence="9 10" key="1">
    <citation type="submission" date="2024-01" db="EMBL/GenBank/DDBJ databases">
        <title>The genome of the rayed Mediterranean limpet Patella caerulea (Linnaeus, 1758).</title>
        <authorList>
            <person name="Anh-Thu Weber A."/>
            <person name="Halstead-Nussloch G."/>
        </authorList>
    </citation>
    <scope>NUCLEOTIDE SEQUENCE [LARGE SCALE GENOMIC DNA]</scope>
    <source>
        <strain evidence="9">AATW-2023a</strain>
        <tissue evidence="9">Whole specimen</tissue>
    </source>
</reference>
<evidence type="ECO:0008006" key="11">
    <source>
        <dbReference type="Google" id="ProtNLM"/>
    </source>
</evidence>
<dbReference type="AlphaFoldDB" id="A0AAN8JIX7"/>
<dbReference type="GO" id="GO:0005634">
    <property type="term" value="C:nucleus"/>
    <property type="evidence" value="ECO:0007669"/>
    <property type="project" value="UniProtKB-SubCell"/>
</dbReference>
<protein>
    <recommendedName>
        <fullName evidence="11">Histone H4</fullName>
    </recommendedName>
</protein>
<evidence type="ECO:0000256" key="5">
    <source>
        <dbReference type="ARBA" id="ARBA00022454"/>
    </source>
</evidence>
<accession>A0AAN8JIX7</accession>
<evidence type="ECO:0000256" key="4">
    <source>
        <dbReference type="ARBA" id="ARBA00006564"/>
    </source>
</evidence>
<keyword evidence="6" id="KW-0238">DNA-binding</keyword>
<dbReference type="Proteomes" id="UP001347796">
    <property type="component" value="Unassembled WGS sequence"/>
</dbReference>
<keyword evidence="10" id="KW-1185">Reference proteome</keyword>
<evidence type="ECO:0000256" key="6">
    <source>
        <dbReference type="ARBA" id="ARBA00023125"/>
    </source>
</evidence>
<evidence type="ECO:0000313" key="9">
    <source>
        <dbReference type="EMBL" id="KAK6176673.1"/>
    </source>
</evidence>
<proteinExistence type="inferred from homology"/>
<keyword evidence="8" id="KW-0544">Nucleosome core</keyword>
<sequence length="103" mass="11938">MVVSGNQRIGGDWCHRRGRCFKYSSVTKHIIKRLARRGGVTCVCRIIYQENRVAFKLFLEKVIRDAFTSAMCEWRQVTATHVKNAFKRQFLLLSGVVCLKSEE</sequence>
<evidence type="ECO:0000256" key="2">
    <source>
        <dbReference type="ARBA" id="ARBA00004123"/>
    </source>
</evidence>
<dbReference type="PRINTS" id="PR00623">
    <property type="entry name" value="HISTONEH4"/>
</dbReference>
<dbReference type="GO" id="GO:0003677">
    <property type="term" value="F:DNA binding"/>
    <property type="evidence" value="ECO:0007669"/>
    <property type="project" value="UniProtKB-KW"/>
</dbReference>